<feature type="region of interest" description="Disordered" evidence="1">
    <location>
        <begin position="271"/>
        <end position="300"/>
    </location>
</feature>
<dbReference type="InterPro" id="IPR011528">
    <property type="entry name" value="NERD"/>
</dbReference>
<dbReference type="GO" id="GO:0008017">
    <property type="term" value="F:microtubule binding"/>
    <property type="evidence" value="ECO:0007669"/>
    <property type="project" value="TreeGrafter"/>
</dbReference>
<dbReference type="EMBL" id="RSCM01000022">
    <property type="protein sequence ID" value="RUS92982.1"/>
    <property type="molecule type" value="Genomic_DNA"/>
</dbReference>
<dbReference type="Pfam" id="PF08378">
    <property type="entry name" value="NERD"/>
    <property type="match status" value="1"/>
</dbReference>
<proteinExistence type="predicted"/>
<evidence type="ECO:0000313" key="3">
    <source>
        <dbReference type="EMBL" id="RUS92982.1"/>
    </source>
</evidence>
<organism evidence="3 4">
    <name type="scientific">Trichormus variabilis SAG 1403-4b</name>
    <dbReference type="NCBI Taxonomy" id="447716"/>
    <lineage>
        <taxon>Bacteria</taxon>
        <taxon>Bacillati</taxon>
        <taxon>Cyanobacteriota</taxon>
        <taxon>Cyanophyceae</taxon>
        <taxon>Nostocales</taxon>
        <taxon>Nostocaceae</taxon>
        <taxon>Trichormus</taxon>
    </lineage>
</organism>
<evidence type="ECO:0000256" key="1">
    <source>
        <dbReference type="SAM" id="MobiDB-lite"/>
    </source>
</evidence>
<name>A0A433UGM9_ANAVA</name>
<evidence type="ECO:0000313" key="4">
    <source>
        <dbReference type="Proteomes" id="UP000276103"/>
    </source>
</evidence>
<dbReference type="PANTHER" id="PTHR18947">
    <property type="entry name" value="HOOK PROTEINS"/>
    <property type="match status" value="1"/>
</dbReference>
<gene>
    <name evidence="3" type="ORF">DSM107003_47290</name>
</gene>
<dbReference type="GO" id="GO:0005737">
    <property type="term" value="C:cytoplasm"/>
    <property type="evidence" value="ECO:0007669"/>
    <property type="project" value="TreeGrafter"/>
</dbReference>
<dbReference type="GO" id="GO:0051959">
    <property type="term" value="F:dynein light intermediate chain binding"/>
    <property type="evidence" value="ECO:0007669"/>
    <property type="project" value="TreeGrafter"/>
</dbReference>
<protein>
    <recommendedName>
        <fullName evidence="2">NERD domain-containing protein</fullName>
    </recommendedName>
</protein>
<dbReference type="GO" id="GO:0031122">
    <property type="term" value="P:cytoplasmic microtubule organization"/>
    <property type="evidence" value="ECO:0007669"/>
    <property type="project" value="TreeGrafter"/>
</dbReference>
<comment type="caution">
    <text evidence="3">The sequence shown here is derived from an EMBL/GenBank/DDBJ whole genome shotgun (WGS) entry which is preliminary data.</text>
</comment>
<keyword evidence="4" id="KW-1185">Reference proteome</keyword>
<accession>A0A433UGM9</accession>
<reference evidence="3 4" key="1">
    <citation type="journal article" date="2019" name="Genome Biol. Evol.">
        <title>Day and night: Metabolic profiles and evolutionary relationships of six axenic non-marine cyanobacteria.</title>
        <authorList>
            <person name="Will S.E."/>
            <person name="Henke P."/>
            <person name="Boedeker C."/>
            <person name="Huang S."/>
            <person name="Brinkmann H."/>
            <person name="Rohde M."/>
            <person name="Jarek M."/>
            <person name="Friedl T."/>
            <person name="Seufert S."/>
            <person name="Schumacher M."/>
            <person name="Overmann J."/>
            <person name="Neumann-Schaal M."/>
            <person name="Petersen J."/>
        </authorList>
    </citation>
    <scope>NUCLEOTIDE SEQUENCE [LARGE SCALE GENOMIC DNA]</scope>
    <source>
        <strain evidence="3 4">SAG 1403-4b</strain>
    </source>
</reference>
<feature type="domain" description="NERD" evidence="2">
    <location>
        <begin position="582"/>
        <end position="702"/>
    </location>
</feature>
<dbReference type="RefSeq" id="WP_127056520.1">
    <property type="nucleotide sequence ID" value="NZ_RSCM01000022.1"/>
</dbReference>
<feature type="compositionally biased region" description="Basic and acidic residues" evidence="1">
    <location>
        <begin position="285"/>
        <end position="300"/>
    </location>
</feature>
<dbReference type="PANTHER" id="PTHR18947:SF28">
    <property type="entry name" value="GIRDIN, ISOFORM A"/>
    <property type="match status" value="1"/>
</dbReference>
<dbReference type="GO" id="GO:0030705">
    <property type="term" value="P:cytoskeleton-dependent intracellular transport"/>
    <property type="evidence" value="ECO:0007669"/>
    <property type="project" value="TreeGrafter"/>
</dbReference>
<dbReference type="GO" id="GO:0005813">
    <property type="term" value="C:centrosome"/>
    <property type="evidence" value="ECO:0007669"/>
    <property type="project" value="TreeGrafter"/>
</dbReference>
<sequence length="743" mass="85778">MSKKTNNQTTNRGGILKILARLATTGIISFGIGGAVTFDRYNNYWNQTIFRVQTVDFNILSHTLPTKLSYDLIKKQAKEVQRTLNSNYNLFGLIVTDSSGQEIIAYSGKDAGKSSSWKAALNPQELKNHPYDVLLDPPPVFAQWTYSKPQATERSATSFTNQGRVIGRVYYVRGVRPTFQQDLMTLLSDPFSGSSRIQTYTTSLAACFGATLLIWSGLEFILYRKRVDQEKAQQELELAREREEKAQQELELAQTKAELAQQELELAETKAEKAELAKQNAQRNLELEQERSKREHELAEEKRQRELAVADEKRKSDLAIAEEKRLSDLAIAEEQARRESELAEQKRLRDLAEAEAREQELIDNNQILQSQLTQRINELQLLQNQRDNERNELMRDADNLRSLNNRLKQEILRLRESIQNLPKNIDSELKTELENTKLQSEQNLAKKKQYEQHIQKLNQQLQSVQRKQLEANELQEQKESKLQELQEQIHNTESQLADLQNNEENYQRIITILEEQLNDKNSREIELQKQLENLQTSLSEYQEREETLKKLAEQAKSESDNLAEEIARAKEDMGRHPLNSFEVAIQKSLQQNFSNNRIEIQVDVGTGRQGTRFTDFILVTKRCCIILEAKSYKGIIKPINDARNSGWICQQVGRRLHIYSSWGKNPYHQLKTYCDSLMNNRNLSIQLGIQNRSPIYGLVVFPVGADIDDSIQCNIDDRFYRVTTLDNLATTIQELESQANSWN</sequence>
<dbReference type="OrthoDB" id="5391229at2"/>
<dbReference type="AlphaFoldDB" id="A0A433UGM9"/>
<evidence type="ECO:0000259" key="2">
    <source>
        <dbReference type="Pfam" id="PF08378"/>
    </source>
</evidence>
<dbReference type="Proteomes" id="UP000276103">
    <property type="component" value="Unassembled WGS sequence"/>
</dbReference>